<keyword evidence="8" id="KW-1185">Reference proteome</keyword>
<dbReference type="GO" id="GO:0000124">
    <property type="term" value="C:SAGA complex"/>
    <property type="evidence" value="ECO:0007669"/>
    <property type="project" value="InterPro"/>
</dbReference>
<dbReference type="GO" id="GO:0005669">
    <property type="term" value="C:transcription factor TFIID complex"/>
    <property type="evidence" value="ECO:0007669"/>
    <property type="project" value="InterPro"/>
</dbReference>
<dbReference type="RefSeq" id="XP_023000030.1">
    <property type="nucleotide sequence ID" value="XM_023144262.1"/>
</dbReference>
<dbReference type="Pfam" id="PF03847">
    <property type="entry name" value="TFIID_20kDa"/>
    <property type="match status" value="1"/>
</dbReference>
<dbReference type="InterPro" id="IPR009072">
    <property type="entry name" value="Histone-fold"/>
</dbReference>
<evidence type="ECO:0000313" key="8">
    <source>
        <dbReference type="Proteomes" id="UP000504608"/>
    </source>
</evidence>
<feature type="compositionally biased region" description="Low complexity" evidence="6">
    <location>
        <begin position="549"/>
        <end position="564"/>
    </location>
</feature>
<name>A0A6J1KH79_CUCMA</name>
<evidence type="ECO:0000256" key="3">
    <source>
        <dbReference type="ARBA" id="ARBA00023015"/>
    </source>
</evidence>
<evidence type="ECO:0000256" key="6">
    <source>
        <dbReference type="SAM" id="MobiDB-lite"/>
    </source>
</evidence>
<feature type="region of interest" description="Disordered" evidence="6">
    <location>
        <begin position="460"/>
        <end position="484"/>
    </location>
</feature>
<dbReference type="FunFam" id="1.10.20.10:FF:000011">
    <property type="entry name" value="Transcription initiation factor TFIID subunit 12"/>
    <property type="match status" value="1"/>
</dbReference>
<feature type="region of interest" description="Disordered" evidence="6">
    <location>
        <begin position="542"/>
        <end position="569"/>
    </location>
</feature>
<accession>A0A6J1KH79</accession>
<protein>
    <submittedName>
        <fullName evidence="9">Transcription initiation factor TFIID subunit 12b-like</fullName>
    </submittedName>
</protein>
<dbReference type="GeneID" id="111494338"/>
<dbReference type="GO" id="GO:0051123">
    <property type="term" value="P:RNA polymerase II preinitiation complex assembly"/>
    <property type="evidence" value="ECO:0007669"/>
    <property type="project" value="TreeGrafter"/>
</dbReference>
<dbReference type="AlphaFoldDB" id="A0A6J1KH79"/>
<dbReference type="CDD" id="cd07981">
    <property type="entry name" value="HFD_TAF12"/>
    <property type="match status" value="1"/>
</dbReference>
<organism evidence="8 9">
    <name type="scientific">Cucurbita maxima</name>
    <name type="common">Pumpkin</name>
    <name type="synonym">Winter squash</name>
    <dbReference type="NCBI Taxonomy" id="3661"/>
    <lineage>
        <taxon>Eukaryota</taxon>
        <taxon>Viridiplantae</taxon>
        <taxon>Streptophyta</taxon>
        <taxon>Embryophyta</taxon>
        <taxon>Tracheophyta</taxon>
        <taxon>Spermatophyta</taxon>
        <taxon>Magnoliopsida</taxon>
        <taxon>eudicotyledons</taxon>
        <taxon>Gunneridae</taxon>
        <taxon>Pentapetalae</taxon>
        <taxon>rosids</taxon>
        <taxon>fabids</taxon>
        <taxon>Cucurbitales</taxon>
        <taxon>Cucurbitaceae</taxon>
        <taxon>Cucurbiteae</taxon>
        <taxon>Cucurbita</taxon>
    </lineage>
</organism>
<dbReference type="PANTHER" id="PTHR12264">
    <property type="entry name" value="TRANSCRIPTION INITIATION FACTOR TFIID SUBUNIT 12"/>
    <property type="match status" value="1"/>
</dbReference>
<dbReference type="InterPro" id="IPR037794">
    <property type="entry name" value="TAF12"/>
</dbReference>
<feature type="region of interest" description="Disordered" evidence="6">
    <location>
        <begin position="203"/>
        <end position="274"/>
    </location>
</feature>
<evidence type="ECO:0000256" key="4">
    <source>
        <dbReference type="ARBA" id="ARBA00023163"/>
    </source>
</evidence>
<feature type="compositionally biased region" description="Low complexity" evidence="6">
    <location>
        <begin position="140"/>
        <end position="150"/>
    </location>
</feature>
<dbReference type="Gene3D" id="1.10.20.10">
    <property type="entry name" value="Histone, subunit A"/>
    <property type="match status" value="1"/>
</dbReference>
<dbReference type="GO" id="GO:0003677">
    <property type="term" value="F:DNA binding"/>
    <property type="evidence" value="ECO:0007669"/>
    <property type="project" value="TreeGrafter"/>
</dbReference>
<feature type="compositionally biased region" description="Low complexity" evidence="6">
    <location>
        <begin position="96"/>
        <end position="116"/>
    </location>
</feature>
<feature type="region of interest" description="Disordered" evidence="6">
    <location>
        <begin position="61"/>
        <end position="152"/>
    </location>
</feature>
<comment type="similarity">
    <text evidence="2">Belongs to the TAF12 family.</text>
</comment>
<proteinExistence type="inferred from homology"/>
<evidence type="ECO:0000256" key="2">
    <source>
        <dbReference type="ARBA" id="ARBA00007530"/>
    </source>
</evidence>
<feature type="region of interest" description="Disordered" evidence="6">
    <location>
        <begin position="306"/>
        <end position="326"/>
    </location>
</feature>
<feature type="compositionally biased region" description="Low complexity" evidence="6">
    <location>
        <begin position="245"/>
        <end position="257"/>
    </location>
</feature>
<feature type="compositionally biased region" description="Polar residues" evidence="6">
    <location>
        <begin position="203"/>
        <end position="213"/>
    </location>
</feature>
<feature type="compositionally biased region" description="Low complexity" evidence="6">
    <location>
        <begin position="316"/>
        <end position="326"/>
    </location>
</feature>
<feature type="domain" description="Transcription initiation factor TFIID subunit 12" evidence="7">
    <location>
        <begin position="572"/>
        <end position="639"/>
    </location>
</feature>
<dbReference type="KEGG" id="cmax:111494338"/>
<keyword evidence="5" id="KW-0539">Nucleus</keyword>
<feature type="compositionally biased region" description="Pro residues" evidence="6">
    <location>
        <begin position="64"/>
        <end position="82"/>
    </location>
</feature>
<reference evidence="9" key="1">
    <citation type="submission" date="2025-08" db="UniProtKB">
        <authorList>
            <consortium name="RefSeq"/>
        </authorList>
    </citation>
    <scope>IDENTIFICATION</scope>
    <source>
        <tissue evidence="9">Young leaves</tissue>
    </source>
</reference>
<evidence type="ECO:0000259" key="7">
    <source>
        <dbReference type="Pfam" id="PF03847"/>
    </source>
</evidence>
<evidence type="ECO:0000256" key="5">
    <source>
        <dbReference type="ARBA" id="ARBA00023242"/>
    </source>
</evidence>
<dbReference type="GO" id="GO:0017025">
    <property type="term" value="F:TBP-class protein binding"/>
    <property type="evidence" value="ECO:0007669"/>
    <property type="project" value="TreeGrafter"/>
</dbReference>
<feature type="compositionally biased region" description="Polar residues" evidence="6">
    <location>
        <begin position="117"/>
        <end position="139"/>
    </location>
</feature>
<evidence type="ECO:0000313" key="9">
    <source>
        <dbReference type="RefSeq" id="XP_023000030.1"/>
    </source>
</evidence>
<dbReference type="PANTHER" id="PTHR12264:SF26">
    <property type="entry name" value="TRANSCRIPTION INITIATION FACTOR TFIID SUBUNIT 12B"/>
    <property type="match status" value="1"/>
</dbReference>
<sequence length="728" mass="80989">MTCKNPTARSFNTRFFTRPLFLVPLSFSPSDLPVSLQILIQFLPGISFFIFAHREISMEDSIPSPRPVQPNPMDPSPPPPQQQPQVQPSTAAIPQNSSNSTNSSANPPIPAPSALAQSPSIDQLHPLSQISSPPLSHISQNPQNQQQQQQLSPAVGLEYQQKPLQLQQQQQQQQQQLQQHSQQMVQQPQNANAMTNFQIQQALQRSPSMSRLNQQQQQQQQQFGMMRQQSGLYSPMSFGGSSTNQQQQLQQPNQQHQMGTGNLSRSALMGQGNHLPMLSGATAAAQYNLQSQLLASSKQKAGLVQGAQFQSSNSHGQPLQGMQTMGMMGSMNLSSQLRANGLASYAQQRINQGQIRQQLSQQSSLTSPQVQNLPRMSNLGFMNQQLSNLAQNGQPTMMQNSLQQQQWLKQMPSMSSPGSPSYRLQQRHQQVLLQQQLASSSQLHQNSMSLNSQQFPQLVQQQPSMGHQQLHQQQQQQPQPQQQQQQQQQQLQQLQQLQQQPLHQQQLLQQPSQLQSLQPALHQQQHSPRIAGLAAQKSLSLTGSHPDATVSGTSTPGGSSSQGTEAATQVLGKRKIQDLVSQVDPLGKLEPEVEDLLLEIADDFIDSVTTFSCNLAKHRKSSTLESKDLLLHLEKNWQLNVPGYSSDKWKNRNKNLSSSDTHKKRLDMIRILKEASRVETNVNSPKDMVRQGVGMPMGTNNLMRPSSSSEQLLSQTTGSQLLQQMTRF</sequence>
<keyword evidence="3" id="KW-0805">Transcription regulation</keyword>
<gene>
    <name evidence="9" type="primary">LOC111494338</name>
</gene>
<dbReference type="SUPFAM" id="SSF47113">
    <property type="entry name" value="Histone-fold"/>
    <property type="match status" value="1"/>
</dbReference>
<dbReference type="OrthoDB" id="2193432at2759"/>
<evidence type="ECO:0000256" key="1">
    <source>
        <dbReference type="ARBA" id="ARBA00004123"/>
    </source>
</evidence>
<dbReference type="Proteomes" id="UP000504608">
    <property type="component" value="Unplaced"/>
</dbReference>
<feature type="region of interest" description="Disordered" evidence="6">
    <location>
        <begin position="399"/>
        <end position="430"/>
    </location>
</feature>
<dbReference type="InterPro" id="IPR003228">
    <property type="entry name" value="TFIID_TAF12_dom"/>
</dbReference>
<dbReference type="GO" id="GO:0046982">
    <property type="term" value="F:protein heterodimerization activity"/>
    <property type="evidence" value="ECO:0007669"/>
    <property type="project" value="InterPro"/>
</dbReference>
<keyword evidence="4" id="KW-0804">Transcription</keyword>
<comment type="subcellular location">
    <subcellularLocation>
        <location evidence="1">Nucleus</location>
    </subcellularLocation>
</comment>